<evidence type="ECO:0000256" key="1">
    <source>
        <dbReference type="ARBA" id="ARBA00004651"/>
    </source>
</evidence>
<feature type="domain" description="Polysaccharide chain length determinant N-terminal" evidence="7">
    <location>
        <begin position="19"/>
        <end position="106"/>
    </location>
</feature>
<evidence type="ECO:0000313" key="10">
    <source>
        <dbReference type="Proteomes" id="UP000255328"/>
    </source>
</evidence>
<dbReference type="InterPro" id="IPR032807">
    <property type="entry name" value="GNVR"/>
</dbReference>
<evidence type="ECO:0000259" key="7">
    <source>
        <dbReference type="Pfam" id="PF02706"/>
    </source>
</evidence>
<dbReference type="AlphaFoldDB" id="A0A377H0G0"/>
<accession>A0A377H0G0</accession>
<dbReference type="EMBL" id="UGGU01000003">
    <property type="protein sequence ID" value="STO32281.1"/>
    <property type="molecule type" value="Genomic_DNA"/>
</dbReference>
<dbReference type="RefSeq" id="WP_172606968.1">
    <property type="nucleotide sequence ID" value="NZ_CASFEE010000019.1"/>
</dbReference>
<feature type="domain" description="Tyrosine-protein kinase G-rich" evidence="8">
    <location>
        <begin position="158"/>
        <end position="206"/>
    </location>
</feature>
<gene>
    <name evidence="9" type="primary">cap8A</name>
    <name evidence="9" type="ORF">NCTC10723_01774</name>
</gene>
<evidence type="ECO:0000256" key="5">
    <source>
        <dbReference type="ARBA" id="ARBA00023136"/>
    </source>
</evidence>
<dbReference type="Proteomes" id="UP000255328">
    <property type="component" value="Unassembled WGS sequence"/>
</dbReference>
<organism evidence="9 10">
    <name type="scientific">Fusobacterium necrogenes</name>
    <dbReference type="NCBI Taxonomy" id="858"/>
    <lineage>
        <taxon>Bacteria</taxon>
        <taxon>Fusobacteriati</taxon>
        <taxon>Fusobacteriota</taxon>
        <taxon>Fusobacteriia</taxon>
        <taxon>Fusobacteriales</taxon>
        <taxon>Fusobacteriaceae</taxon>
        <taxon>Fusobacterium</taxon>
    </lineage>
</organism>
<dbReference type="Pfam" id="PF02706">
    <property type="entry name" value="Wzz"/>
    <property type="match status" value="1"/>
</dbReference>
<dbReference type="GO" id="GO:0005886">
    <property type="term" value="C:plasma membrane"/>
    <property type="evidence" value="ECO:0007669"/>
    <property type="project" value="UniProtKB-SubCell"/>
</dbReference>
<keyword evidence="3 6" id="KW-0812">Transmembrane</keyword>
<comment type="subcellular location">
    <subcellularLocation>
        <location evidence="1">Cell membrane</location>
        <topology evidence="1">Multi-pass membrane protein</topology>
    </subcellularLocation>
</comment>
<reference evidence="9 10" key="1">
    <citation type="submission" date="2018-06" db="EMBL/GenBank/DDBJ databases">
        <authorList>
            <consortium name="Pathogen Informatics"/>
            <person name="Doyle S."/>
        </authorList>
    </citation>
    <scope>NUCLEOTIDE SEQUENCE [LARGE SCALE GENOMIC DNA]</scope>
    <source>
        <strain evidence="9 10">NCTC10723</strain>
    </source>
</reference>
<keyword evidence="2" id="KW-1003">Cell membrane</keyword>
<dbReference type="PANTHER" id="PTHR32309:SF31">
    <property type="entry name" value="CAPSULAR EXOPOLYSACCHARIDE FAMILY"/>
    <property type="match status" value="1"/>
</dbReference>
<evidence type="ECO:0000313" key="9">
    <source>
        <dbReference type="EMBL" id="STO32281.1"/>
    </source>
</evidence>
<name>A0A377H0G0_9FUSO</name>
<dbReference type="Pfam" id="PF13807">
    <property type="entry name" value="GNVR"/>
    <property type="match status" value="1"/>
</dbReference>
<sequence length="248" mass="27772">MSRKRRYEDYEEEFENDDEEIDLADLIFTLIRRWKLIVLTAIPVVILGVIFAATRPTVYQAETTLIVSNNMSSVALDSTDITLSQRLVITYSEIAKNKSVLRKVKTKFDLQESVEALAKLVTISPVDSTELISLTYKNSDPQLAAMVTNEIANEFMDKVVQVMRVRNVSVVEKAQVPVQPLPKKRLLILFASVVLGLAAGTGMAFVMEFLHKKLRKPSEIQSILGAPMIGMIPDLEDVITQKGEDSNE</sequence>
<feature type="transmembrane region" description="Helical" evidence="6">
    <location>
        <begin position="36"/>
        <end position="54"/>
    </location>
</feature>
<evidence type="ECO:0000256" key="2">
    <source>
        <dbReference type="ARBA" id="ARBA00022475"/>
    </source>
</evidence>
<evidence type="ECO:0000256" key="3">
    <source>
        <dbReference type="ARBA" id="ARBA00022692"/>
    </source>
</evidence>
<keyword evidence="5 6" id="KW-0472">Membrane</keyword>
<dbReference type="InterPro" id="IPR050445">
    <property type="entry name" value="Bact_polysacc_biosynth/exp"/>
</dbReference>
<keyword evidence="4 6" id="KW-1133">Transmembrane helix</keyword>
<protein>
    <submittedName>
        <fullName evidence="9">Capsular polysaccharide type 8 biosynthesis protein cap8A</fullName>
    </submittedName>
</protein>
<feature type="transmembrane region" description="Helical" evidence="6">
    <location>
        <begin position="186"/>
        <end position="206"/>
    </location>
</feature>
<proteinExistence type="predicted"/>
<dbReference type="InterPro" id="IPR003856">
    <property type="entry name" value="LPS_length_determ_N"/>
</dbReference>
<evidence type="ECO:0000259" key="8">
    <source>
        <dbReference type="Pfam" id="PF13807"/>
    </source>
</evidence>
<evidence type="ECO:0000256" key="6">
    <source>
        <dbReference type="SAM" id="Phobius"/>
    </source>
</evidence>
<dbReference type="PANTHER" id="PTHR32309">
    <property type="entry name" value="TYROSINE-PROTEIN KINASE"/>
    <property type="match status" value="1"/>
</dbReference>
<evidence type="ECO:0000256" key="4">
    <source>
        <dbReference type="ARBA" id="ARBA00022989"/>
    </source>
</evidence>
<keyword evidence="10" id="KW-1185">Reference proteome</keyword>